<dbReference type="WBParaSite" id="PSU_v2.g19139.t1">
    <property type="protein sequence ID" value="PSU_v2.g19139.t1"/>
    <property type="gene ID" value="PSU_v2.g19139"/>
</dbReference>
<keyword evidence="2" id="KW-1185">Reference proteome</keyword>
<evidence type="ECO:0000256" key="1">
    <source>
        <dbReference type="SAM" id="MobiDB-lite"/>
    </source>
</evidence>
<dbReference type="Proteomes" id="UP000887577">
    <property type="component" value="Unplaced"/>
</dbReference>
<organism evidence="2 3">
    <name type="scientific">Panagrolaimus superbus</name>
    <dbReference type="NCBI Taxonomy" id="310955"/>
    <lineage>
        <taxon>Eukaryota</taxon>
        <taxon>Metazoa</taxon>
        <taxon>Ecdysozoa</taxon>
        <taxon>Nematoda</taxon>
        <taxon>Chromadorea</taxon>
        <taxon>Rhabditida</taxon>
        <taxon>Tylenchina</taxon>
        <taxon>Panagrolaimomorpha</taxon>
        <taxon>Panagrolaimoidea</taxon>
        <taxon>Panagrolaimidae</taxon>
        <taxon>Panagrolaimus</taxon>
    </lineage>
</organism>
<sequence>MFNYLVHALPYTQSAFNWLFYAFLNHNLRHSSRCPLGTRSNVTNGGDNYPNSATGSMVPLWKNIQSVGSYLKTASIDTGNTLLRHSPFRSRSRIRSRSTTCLGSVIDTPTPVPVSNGFLSIANDGSTFYTSMIDLPLNETLRCIATNETAQPKLGNSRSACALQSNSFSPKPTPDFPLLGFPPARSSSPIRLSAPISLSVPSNSPWTISEASSSSINIGMSTPSTAPISPQDGINPTSDTCVEWL</sequence>
<protein>
    <submittedName>
        <fullName evidence="3">Uncharacterized protein</fullName>
    </submittedName>
</protein>
<feature type="region of interest" description="Disordered" evidence="1">
    <location>
        <begin position="219"/>
        <end position="239"/>
    </location>
</feature>
<evidence type="ECO:0000313" key="3">
    <source>
        <dbReference type="WBParaSite" id="PSU_v2.g19139.t1"/>
    </source>
</evidence>
<dbReference type="AlphaFoldDB" id="A0A914YJU7"/>
<accession>A0A914YJU7</accession>
<name>A0A914YJU7_9BILA</name>
<evidence type="ECO:0000313" key="2">
    <source>
        <dbReference type="Proteomes" id="UP000887577"/>
    </source>
</evidence>
<reference evidence="3" key="1">
    <citation type="submission" date="2022-11" db="UniProtKB">
        <authorList>
            <consortium name="WormBaseParasite"/>
        </authorList>
    </citation>
    <scope>IDENTIFICATION</scope>
</reference>
<proteinExistence type="predicted"/>